<organism evidence="1 2">
    <name type="scientific">Burkholderia cenocepacia (strain ATCC BAA-245 / DSM 16553 / LMG 16656 / NCTC 13227 / J2315 / CF5610)</name>
    <name type="common">Burkholderia cepacia (strain J2315)</name>
    <dbReference type="NCBI Taxonomy" id="216591"/>
    <lineage>
        <taxon>Bacteria</taxon>
        <taxon>Pseudomonadati</taxon>
        <taxon>Pseudomonadota</taxon>
        <taxon>Betaproteobacteria</taxon>
        <taxon>Burkholderiales</taxon>
        <taxon>Burkholderiaceae</taxon>
        <taxon>Burkholderia</taxon>
        <taxon>Burkholderia cepacia complex</taxon>
    </lineage>
</organism>
<evidence type="ECO:0000313" key="2">
    <source>
        <dbReference type="Proteomes" id="UP000001035"/>
    </source>
</evidence>
<proteinExistence type="predicted"/>
<dbReference type="AlphaFoldDB" id="B4EP69"/>
<evidence type="ECO:0000313" key="1">
    <source>
        <dbReference type="EMBL" id="CAR57612.1"/>
    </source>
</evidence>
<dbReference type="eggNOG" id="ENOG503371X">
    <property type="taxonomic scope" value="Bacteria"/>
</dbReference>
<dbReference type="Proteomes" id="UP000001035">
    <property type="component" value="Chromosome 3"/>
</dbReference>
<dbReference type="BioCyc" id="BCEN216591:G1G1V-7696-MONOMER"/>
<gene>
    <name evidence="1" type="ORF">BCAS0675</name>
</gene>
<dbReference type="EMBL" id="AM747722">
    <property type="protein sequence ID" value="CAR57612.1"/>
    <property type="molecule type" value="Genomic_DNA"/>
</dbReference>
<dbReference type="RefSeq" id="WP_012493808.1">
    <property type="nucleotide sequence ID" value="NC_011002.1"/>
</dbReference>
<keyword evidence="2" id="KW-1185">Reference proteome</keyword>
<sequence length="228" mass="25175">MAQAIDETSRIADLKIRAVPSEGQYLNTAQIARDVAELFATDIEGSLRGRISLDVRAETLHLLVRDTLERRLATMLIPEVEGASGTVSDALPVANLKPSEVVERKLVALSIASLYRSVEAGRFYCVRPRGQTNGRVFPAWQFVEFVPELLPKVLDQFRGALETEVHAFFVTACDELNELAPAELLAGKLFEGRGAPHASQRRLLNLSPVERQRRVIDAIPRAGESVAY</sequence>
<name>B4EP69_BURCJ</name>
<dbReference type="KEGG" id="bcj:BCAS0675"/>
<dbReference type="HOGENOM" id="CLU_1212928_0_0_4"/>
<reference evidence="1 2" key="1">
    <citation type="journal article" date="2009" name="J. Bacteriol.">
        <title>The genome of Burkholderia cenocepacia J2315, an epidemic pathogen of cystic fibrosis patients.</title>
        <authorList>
            <person name="Holden M.T."/>
            <person name="Seth-Smith H.M."/>
            <person name="Crossman L.C."/>
            <person name="Sebaihia M."/>
            <person name="Bentley S.D."/>
            <person name="Cerdeno-Tarraga A.M."/>
            <person name="Thomson N.R."/>
            <person name="Bason N."/>
            <person name="Quail M.A."/>
            <person name="Sharp S."/>
            <person name="Cherevach I."/>
            <person name="Churcher C."/>
            <person name="Goodhead I."/>
            <person name="Hauser H."/>
            <person name="Holroyd N."/>
            <person name="Mungall K."/>
            <person name="Scott P."/>
            <person name="Walker D."/>
            <person name="White B."/>
            <person name="Rose H."/>
            <person name="Iversen P."/>
            <person name="Mil-Homens D."/>
            <person name="Rocha E.P."/>
            <person name="Fialho A.M."/>
            <person name="Baldwin A."/>
            <person name="Dowson C."/>
            <person name="Barrell B.G."/>
            <person name="Govan J.R."/>
            <person name="Vandamme P."/>
            <person name="Hart C.A."/>
            <person name="Mahenthiralingam E."/>
            <person name="Parkhill J."/>
        </authorList>
    </citation>
    <scope>NUCLEOTIDE SEQUENCE [LARGE SCALE GENOMIC DNA]</scope>
    <source>
        <strain evidence="2">ATCC BAA-245 / DSM 16553 / LMG 16656 / NCTC 13227 / J2315 / CF5610</strain>
    </source>
</reference>
<accession>B4EP69</accession>
<protein>
    <submittedName>
        <fullName evidence="1">Uncharacterized protein</fullName>
    </submittedName>
</protein>